<reference evidence="4 5" key="1">
    <citation type="submission" date="2019-10" db="EMBL/GenBank/DDBJ databases">
        <title>Two novel species isolated from a subtropical stream in China.</title>
        <authorList>
            <person name="Lu H."/>
        </authorList>
    </citation>
    <scope>NUCLEOTIDE SEQUENCE [LARGE SCALE GENOMIC DNA]</scope>
    <source>
        <strain evidence="4 5">FT103W</strain>
    </source>
</reference>
<evidence type="ECO:0000256" key="2">
    <source>
        <dbReference type="SAM" id="SignalP"/>
    </source>
</evidence>
<feature type="signal peptide" evidence="2">
    <location>
        <begin position="1"/>
        <end position="24"/>
    </location>
</feature>
<dbReference type="Gene3D" id="3.40.50.1820">
    <property type="entry name" value="alpha/beta hydrolase"/>
    <property type="match status" value="1"/>
</dbReference>
<feature type="chain" id="PRO_5032377467" evidence="2">
    <location>
        <begin position="25"/>
        <end position="672"/>
    </location>
</feature>
<sequence length="672" mass="73956">MAGFPFFRSLTLAGAALVSHGAHAADATTPPPVASFFAAPQVSQAALSPKGGYVALTTMLPDGIQALVVRDSGNLSKVTLLARSTADRALITSVHWINENRVGFTVKNFDKEFEGNRDEFAIDRNGENRVHLISGNWEHQQKQIGSNMVNRTLTAAYSFHGVTHDGSDDILVEKSTWNNTDRTLEHTRLMRLNTRTQALRNAFDGTQPEAVQSWFTDSNDVPRIVTAQIKGRCITSHRNADDTSWSEIGNSACYQDQRFTPLFFDGTDTLYVYAHHKDNGALFRYNLKAMKMDPEPFVETPGYDFTGSAEIDRVSRKLLGLHLHTDAATTFWLDPVLKAEQAKIDAALPNTINTVHCAQDCAASPVLLISSNSDRQPRRYLLYTRASGAITGLGSIHPDIQPAQMGPRSFHHYTARDGRSIPAYVTLPPGKPSGPQPAVVLVHGGPMARGSSWEWEAEAAFLATRGYVVIQPEFRGGTGFGADHFQAGWKQWGGTMQDDLADAARWAAKQGWADPQRVAIMGASYGGYATLMGLIKDPTVFRCGVEWAGVTDIKLRFTSTESDASRETLGYSLRLLVGDPDNPADAEMMRRNSPLLRAAELKQPLLMAHGLKDRRVPIEHAQKFSAAVKASNPNVTSIIYDNEGHGWRHPENSIAFWTQVESFLDRNLKQAP</sequence>
<dbReference type="PANTHER" id="PTHR42776">
    <property type="entry name" value="SERINE PEPTIDASE S9 FAMILY MEMBER"/>
    <property type="match status" value="1"/>
</dbReference>
<dbReference type="GO" id="GO:0006508">
    <property type="term" value="P:proteolysis"/>
    <property type="evidence" value="ECO:0007669"/>
    <property type="project" value="InterPro"/>
</dbReference>
<dbReference type="RefSeq" id="WP_152804348.1">
    <property type="nucleotide sequence ID" value="NZ_WHUF01000003.1"/>
</dbReference>
<organism evidence="4 5">
    <name type="scientific">Rugamonas rivuli</name>
    <dbReference type="NCBI Taxonomy" id="2743358"/>
    <lineage>
        <taxon>Bacteria</taxon>
        <taxon>Pseudomonadati</taxon>
        <taxon>Pseudomonadota</taxon>
        <taxon>Betaproteobacteria</taxon>
        <taxon>Burkholderiales</taxon>
        <taxon>Oxalobacteraceae</taxon>
        <taxon>Telluria group</taxon>
        <taxon>Rugamonas</taxon>
    </lineage>
</organism>
<keyword evidence="1" id="KW-0378">Hydrolase</keyword>
<gene>
    <name evidence="4" type="ORF">GEV01_11280</name>
</gene>
<protein>
    <submittedName>
        <fullName evidence="4">Prolyl oligopeptidase family serine peptidase</fullName>
    </submittedName>
</protein>
<evidence type="ECO:0000313" key="4">
    <source>
        <dbReference type="EMBL" id="MQA20090.1"/>
    </source>
</evidence>
<keyword evidence="5" id="KW-1185">Reference proteome</keyword>
<evidence type="ECO:0000259" key="3">
    <source>
        <dbReference type="Pfam" id="PF00326"/>
    </source>
</evidence>
<dbReference type="InterPro" id="IPR001375">
    <property type="entry name" value="Peptidase_S9_cat"/>
</dbReference>
<dbReference type="EMBL" id="WHUF01000003">
    <property type="protein sequence ID" value="MQA20090.1"/>
    <property type="molecule type" value="Genomic_DNA"/>
</dbReference>
<accession>A0A843SD40</accession>
<keyword evidence="2" id="KW-0732">Signal</keyword>
<dbReference type="AlphaFoldDB" id="A0A843SD40"/>
<evidence type="ECO:0000256" key="1">
    <source>
        <dbReference type="ARBA" id="ARBA00022801"/>
    </source>
</evidence>
<dbReference type="Pfam" id="PF00326">
    <property type="entry name" value="Peptidase_S9"/>
    <property type="match status" value="1"/>
</dbReference>
<name>A0A843SD40_9BURK</name>
<proteinExistence type="predicted"/>
<comment type="caution">
    <text evidence="4">The sequence shown here is derived from an EMBL/GenBank/DDBJ whole genome shotgun (WGS) entry which is preliminary data.</text>
</comment>
<dbReference type="GO" id="GO:0004252">
    <property type="term" value="F:serine-type endopeptidase activity"/>
    <property type="evidence" value="ECO:0007669"/>
    <property type="project" value="TreeGrafter"/>
</dbReference>
<evidence type="ECO:0000313" key="5">
    <source>
        <dbReference type="Proteomes" id="UP000444318"/>
    </source>
</evidence>
<dbReference type="InterPro" id="IPR029058">
    <property type="entry name" value="AB_hydrolase_fold"/>
</dbReference>
<feature type="domain" description="Peptidase S9 prolyl oligopeptidase catalytic" evidence="3">
    <location>
        <begin position="455"/>
        <end position="670"/>
    </location>
</feature>
<dbReference type="PANTHER" id="PTHR42776:SF27">
    <property type="entry name" value="DIPEPTIDYL PEPTIDASE FAMILY MEMBER 6"/>
    <property type="match status" value="1"/>
</dbReference>
<dbReference type="SUPFAM" id="SSF53474">
    <property type="entry name" value="alpha/beta-Hydrolases"/>
    <property type="match status" value="1"/>
</dbReference>
<dbReference type="Proteomes" id="UP000444318">
    <property type="component" value="Unassembled WGS sequence"/>
</dbReference>